<evidence type="ECO:0000313" key="7">
    <source>
        <dbReference type="Proteomes" id="UP001180840"/>
    </source>
</evidence>
<evidence type="ECO:0000256" key="2">
    <source>
        <dbReference type="ARBA" id="ARBA00022692"/>
    </source>
</evidence>
<reference evidence="6" key="1">
    <citation type="submission" date="2023-07" db="EMBL/GenBank/DDBJ databases">
        <title>Sequencing the genomes of 1000 actinobacteria strains.</title>
        <authorList>
            <person name="Klenk H.-P."/>
        </authorList>
    </citation>
    <scope>NUCLEOTIDE SEQUENCE</scope>
    <source>
        <strain evidence="6">DSM 107476</strain>
    </source>
</reference>
<evidence type="ECO:0000256" key="3">
    <source>
        <dbReference type="ARBA" id="ARBA00022989"/>
    </source>
</evidence>
<keyword evidence="7" id="KW-1185">Reference proteome</keyword>
<evidence type="ECO:0000256" key="5">
    <source>
        <dbReference type="SAM" id="Phobius"/>
    </source>
</evidence>
<keyword evidence="4 5" id="KW-0472">Membrane</keyword>
<dbReference type="RefSeq" id="WP_290198032.1">
    <property type="nucleotide sequence ID" value="NZ_CP047654.1"/>
</dbReference>
<accession>A0ABU1ZYU9</accession>
<comment type="subcellular location">
    <subcellularLocation>
        <location evidence="1">Membrane</location>
        <topology evidence="1">Multi-pass membrane protein</topology>
    </subcellularLocation>
</comment>
<sequence>MRLNPLTWLVLALSTMAAVLLVDDPRFSTLVAALALTLATAGTRSLTTLLGAFTLTVPTGLSMLLIHAPHGSAPLAGPVTGDGLSLAADLTLRFLALMSTLLAAMALIRVPDLVKAVQASPLGHRTAYILGASIQLLPQGRAVVAAVRDAQRLRGRRIGARVITRLAVPTITQLLSTGTRRGLALETAGLDLPGRRTVLRPVPHTATDKVITLLAPLTVAVIAWI</sequence>
<organism evidence="6 7">
    <name type="scientific">Corynebacterium guangdongense</name>
    <dbReference type="NCBI Taxonomy" id="1783348"/>
    <lineage>
        <taxon>Bacteria</taxon>
        <taxon>Bacillati</taxon>
        <taxon>Actinomycetota</taxon>
        <taxon>Actinomycetes</taxon>
        <taxon>Mycobacteriales</taxon>
        <taxon>Corynebacteriaceae</taxon>
        <taxon>Corynebacterium</taxon>
    </lineage>
</organism>
<evidence type="ECO:0000256" key="1">
    <source>
        <dbReference type="ARBA" id="ARBA00004141"/>
    </source>
</evidence>
<keyword evidence="3 5" id="KW-1133">Transmembrane helix</keyword>
<dbReference type="CDD" id="cd16914">
    <property type="entry name" value="EcfT"/>
    <property type="match status" value="1"/>
</dbReference>
<protein>
    <submittedName>
        <fullName evidence="6">Energy-coupling factor transport system permease protein</fullName>
    </submittedName>
</protein>
<dbReference type="InterPro" id="IPR003339">
    <property type="entry name" value="ABC/ECF_trnsptr_transmembrane"/>
</dbReference>
<feature type="transmembrane region" description="Helical" evidence="5">
    <location>
        <begin position="50"/>
        <end position="70"/>
    </location>
</feature>
<keyword evidence="2 5" id="KW-0812">Transmembrane</keyword>
<evidence type="ECO:0000313" key="6">
    <source>
        <dbReference type="EMBL" id="MDR7329058.1"/>
    </source>
</evidence>
<comment type="caution">
    <text evidence="6">The sequence shown here is derived from an EMBL/GenBank/DDBJ whole genome shotgun (WGS) entry which is preliminary data.</text>
</comment>
<name>A0ABU1ZYU9_9CORY</name>
<proteinExistence type="predicted"/>
<gene>
    <name evidence="6" type="ORF">J2S39_000734</name>
</gene>
<dbReference type="Proteomes" id="UP001180840">
    <property type="component" value="Unassembled WGS sequence"/>
</dbReference>
<dbReference type="EMBL" id="JAVDXZ010000001">
    <property type="protein sequence ID" value="MDR7329058.1"/>
    <property type="molecule type" value="Genomic_DNA"/>
</dbReference>
<evidence type="ECO:0000256" key="4">
    <source>
        <dbReference type="ARBA" id="ARBA00023136"/>
    </source>
</evidence>
<feature type="transmembrane region" description="Helical" evidence="5">
    <location>
        <begin position="90"/>
        <end position="108"/>
    </location>
</feature>